<keyword evidence="8" id="KW-1185">Reference proteome</keyword>
<reference evidence="7 8" key="1">
    <citation type="submission" date="2020-07" db="EMBL/GenBank/DDBJ databases">
        <title>Stappia sp., F7233, whole genome shotgun sequencing project.</title>
        <authorList>
            <person name="Jiang S."/>
            <person name="Liu Z.W."/>
            <person name="Du Z.J."/>
        </authorList>
    </citation>
    <scope>NUCLEOTIDE SEQUENCE [LARGE SCALE GENOMIC DNA]</scope>
    <source>
        <strain evidence="7 8">F7233</strain>
    </source>
</reference>
<dbReference type="InterPro" id="IPR024478">
    <property type="entry name" value="HlyB_4HB_MCP"/>
</dbReference>
<dbReference type="SMART" id="SM00304">
    <property type="entry name" value="HAMP"/>
    <property type="match status" value="1"/>
</dbReference>
<accession>A0A839AI11</accession>
<comment type="similarity">
    <text evidence="2">Belongs to the methyl-accepting chemotaxis (MCP) protein family.</text>
</comment>
<dbReference type="Pfam" id="PF00015">
    <property type="entry name" value="MCPsignal"/>
    <property type="match status" value="1"/>
</dbReference>
<dbReference type="CDD" id="cd06225">
    <property type="entry name" value="HAMP"/>
    <property type="match status" value="1"/>
</dbReference>
<dbReference type="PANTHER" id="PTHR32089">
    <property type="entry name" value="METHYL-ACCEPTING CHEMOTAXIS PROTEIN MCPB"/>
    <property type="match status" value="1"/>
</dbReference>
<keyword evidence="4" id="KW-0812">Transmembrane</keyword>
<dbReference type="GO" id="GO:0016020">
    <property type="term" value="C:membrane"/>
    <property type="evidence" value="ECO:0007669"/>
    <property type="project" value="InterPro"/>
</dbReference>
<organism evidence="7 8">
    <name type="scientific">Stappia albiluteola</name>
    <dbReference type="NCBI Taxonomy" id="2758565"/>
    <lineage>
        <taxon>Bacteria</taxon>
        <taxon>Pseudomonadati</taxon>
        <taxon>Pseudomonadota</taxon>
        <taxon>Alphaproteobacteria</taxon>
        <taxon>Hyphomicrobiales</taxon>
        <taxon>Stappiaceae</taxon>
        <taxon>Stappia</taxon>
    </lineage>
</organism>
<evidence type="ECO:0000256" key="2">
    <source>
        <dbReference type="ARBA" id="ARBA00029447"/>
    </source>
</evidence>
<evidence type="ECO:0000259" key="6">
    <source>
        <dbReference type="PROSITE" id="PS50885"/>
    </source>
</evidence>
<dbReference type="RefSeq" id="WP_182168182.1">
    <property type="nucleotide sequence ID" value="NZ_JACFXV010000067.1"/>
</dbReference>
<dbReference type="SMART" id="SM00283">
    <property type="entry name" value="MA"/>
    <property type="match status" value="1"/>
</dbReference>
<evidence type="ECO:0000256" key="3">
    <source>
        <dbReference type="PROSITE-ProRule" id="PRU00284"/>
    </source>
</evidence>
<proteinExistence type="inferred from homology"/>
<name>A0A839AI11_9HYPH</name>
<gene>
    <name evidence="7" type="ORF">H2509_19665</name>
</gene>
<evidence type="ECO:0000256" key="4">
    <source>
        <dbReference type="SAM" id="Phobius"/>
    </source>
</evidence>
<keyword evidence="4" id="KW-1133">Transmembrane helix</keyword>
<evidence type="ECO:0000313" key="7">
    <source>
        <dbReference type="EMBL" id="MBA5779353.1"/>
    </source>
</evidence>
<dbReference type="PROSITE" id="PS50111">
    <property type="entry name" value="CHEMOTAXIS_TRANSDUC_2"/>
    <property type="match status" value="1"/>
</dbReference>
<comment type="caution">
    <text evidence="7">The sequence shown here is derived from an EMBL/GenBank/DDBJ whole genome shotgun (WGS) entry which is preliminary data.</text>
</comment>
<evidence type="ECO:0000259" key="5">
    <source>
        <dbReference type="PROSITE" id="PS50111"/>
    </source>
</evidence>
<keyword evidence="1 3" id="KW-0807">Transducer</keyword>
<dbReference type="Pfam" id="PF12729">
    <property type="entry name" value="4HB_MCP_1"/>
    <property type="match status" value="1"/>
</dbReference>
<protein>
    <submittedName>
        <fullName evidence="7">HAMP domain-containing protein</fullName>
    </submittedName>
</protein>
<feature type="transmembrane region" description="Helical" evidence="4">
    <location>
        <begin position="195"/>
        <end position="214"/>
    </location>
</feature>
<dbReference type="AlphaFoldDB" id="A0A839AI11"/>
<dbReference type="PANTHER" id="PTHR32089:SF112">
    <property type="entry name" value="LYSOZYME-LIKE PROTEIN-RELATED"/>
    <property type="match status" value="1"/>
</dbReference>
<dbReference type="InterPro" id="IPR003660">
    <property type="entry name" value="HAMP_dom"/>
</dbReference>
<sequence>MKWFASLALAKKMFVAPIFLLVGLGLVSAISLITVNQQKVALDTLNNVQIKAFADMADVKDTLSSGQLALYALMNIVANDSDATRINALLEEANAELKSVVTKFEALDLSALGNDELLALQQEAIEHARQFQDAALSTSDMAIIDVTVANITLNTTVERFRVLEKDVAALNQAVDRLRGEATLATLEGVGEAERLLLIIVTVVAVVGILINWLVSRMISRPVVQMIGSMTALAAGDTAVEVPDTARRDEIGKMAQALAVFRRNITDMQRMEEEKVDHERRETEAKRASMNALANDFEARFVGIVETVASSSSRMQGTARSMSAVAESTRERAAEVATAAGNASNNVQTAASAAEEMAASIGEINRQVREAAEVSNQANAEAVRSNDSVKGLAEAAARIGEVIDLIRGIAEQTNLLALNATIEAARAGEAGKGFAVVASEVKNLATQTAKATEDISGQIAGMQAATGHAVDAIKAISGTIGRIKLISDTITAAVNEQGLATQEIAASTQQAARGTEEVGETISVVAQAASETGGAAQEVLGVAEEMSENAQILRTQVEEFLNRVRAA</sequence>
<dbReference type="EMBL" id="JACFXV010000067">
    <property type="protein sequence ID" value="MBA5779353.1"/>
    <property type="molecule type" value="Genomic_DNA"/>
</dbReference>
<dbReference type="GO" id="GO:0007165">
    <property type="term" value="P:signal transduction"/>
    <property type="evidence" value="ECO:0007669"/>
    <property type="project" value="UniProtKB-KW"/>
</dbReference>
<feature type="domain" description="Methyl-accepting transducer" evidence="5">
    <location>
        <begin position="310"/>
        <end position="546"/>
    </location>
</feature>
<evidence type="ECO:0000313" key="8">
    <source>
        <dbReference type="Proteomes" id="UP000541109"/>
    </source>
</evidence>
<dbReference type="Gene3D" id="1.10.287.950">
    <property type="entry name" value="Methyl-accepting chemotaxis protein"/>
    <property type="match status" value="1"/>
</dbReference>
<dbReference type="PROSITE" id="PS50885">
    <property type="entry name" value="HAMP"/>
    <property type="match status" value="1"/>
</dbReference>
<dbReference type="Gene3D" id="6.10.340.10">
    <property type="match status" value="1"/>
</dbReference>
<dbReference type="Proteomes" id="UP000541109">
    <property type="component" value="Unassembled WGS sequence"/>
</dbReference>
<evidence type="ECO:0000256" key="1">
    <source>
        <dbReference type="ARBA" id="ARBA00023224"/>
    </source>
</evidence>
<dbReference type="SUPFAM" id="SSF58104">
    <property type="entry name" value="Methyl-accepting chemotaxis protein (MCP) signaling domain"/>
    <property type="match status" value="1"/>
</dbReference>
<feature type="domain" description="HAMP" evidence="6">
    <location>
        <begin position="216"/>
        <end position="269"/>
    </location>
</feature>
<dbReference type="InterPro" id="IPR004089">
    <property type="entry name" value="MCPsignal_dom"/>
</dbReference>
<dbReference type="Pfam" id="PF00672">
    <property type="entry name" value="HAMP"/>
    <property type="match status" value="1"/>
</dbReference>
<keyword evidence="4" id="KW-0472">Membrane</keyword>